<gene>
    <name evidence="3" type="ORF">BS47DRAFT_1352118</name>
</gene>
<reference evidence="3" key="1">
    <citation type="journal article" date="2020" name="Nat. Commun.">
        <title>Large-scale genome sequencing of mycorrhizal fungi provides insights into the early evolution of symbiotic traits.</title>
        <authorList>
            <person name="Miyauchi S."/>
            <person name="Kiss E."/>
            <person name="Kuo A."/>
            <person name="Drula E."/>
            <person name="Kohler A."/>
            <person name="Sanchez-Garcia M."/>
            <person name="Morin E."/>
            <person name="Andreopoulos B."/>
            <person name="Barry K.W."/>
            <person name="Bonito G."/>
            <person name="Buee M."/>
            <person name="Carver A."/>
            <person name="Chen C."/>
            <person name="Cichocki N."/>
            <person name="Clum A."/>
            <person name="Culley D."/>
            <person name="Crous P.W."/>
            <person name="Fauchery L."/>
            <person name="Girlanda M."/>
            <person name="Hayes R.D."/>
            <person name="Keri Z."/>
            <person name="LaButti K."/>
            <person name="Lipzen A."/>
            <person name="Lombard V."/>
            <person name="Magnuson J."/>
            <person name="Maillard F."/>
            <person name="Murat C."/>
            <person name="Nolan M."/>
            <person name="Ohm R.A."/>
            <person name="Pangilinan J."/>
            <person name="Pereira M.F."/>
            <person name="Perotto S."/>
            <person name="Peter M."/>
            <person name="Pfister S."/>
            <person name="Riley R."/>
            <person name="Sitrit Y."/>
            <person name="Stielow J.B."/>
            <person name="Szollosi G."/>
            <person name="Zifcakova L."/>
            <person name="Stursova M."/>
            <person name="Spatafora J.W."/>
            <person name="Tedersoo L."/>
            <person name="Vaario L.M."/>
            <person name="Yamada A."/>
            <person name="Yan M."/>
            <person name="Wang P."/>
            <person name="Xu J."/>
            <person name="Bruns T."/>
            <person name="Baldrian P."/>
            <person name="Vilgalys R."/>
            <person name="Dunand C."/>
            <person name="Henrissat B."/>
            <person name="Grigoriev I.V."/>
            <person name="Hibbett D."/>
            <person name="Nagy L.G."/>
            <person name="Martin F.M."/>
        </authorList>
    </citation>
    <scope>NUCLEOTIDE SEQUENCE</scope>
    <source>
        <strain evidence="3">UP504</strain>
    </source>
</reference>
<keyword evidence="2" id="KW-0732">Signal</keyword>
<dbReference type="AlphaFoldDB" id="A0A9P6AJJ6"/>
<proteinExistence type="predicted"/>
<comment type="caution">
    <text evidence="3">The sequence shown here is derived from an EMBL/GenBank/DDBJ whole genome shotgun (WGS) entry which is preliminary data.</text>
</comment>
<keyword evidence="4" id="KW-1185">Reference proteome</keyword>
<accession>A0A9P6AJJ6</accession>
<sequence length="66" mass="7376">MGWSSNNLLMQCAGVLQLAWYLDLIWTQPEAKNCAGDEWNRVLQGSPPTQPSKPSMPGAEKWISED</sequence>
<feature type="region of interest" description="Disordered" evidence="1">
    <location>
        <begin position="38"/>
        <end position="66"/>
    </location>
</feature>
<dbReference type="Proteomes" id="UP000886523">
    <property type="component" value="Unassembled WGS sequence"/>
</dbReference>
<evidence type="ECO:0000313" key="4">
    <source>
        <dbReference type="Proteomes" id="UP000886523"/>
    </source>
</evidence>
<organism evidence="3 4">
    <name type="scientific">Hydnum rufescens UP504</name>
    <dbReference type="NCBI Taxonomy" id="1448309"/>
    <lineage>
        <taxon>Eukaryota</taxon>
        <taxon>Fungi</taxon>
        <taxon>Dikarya</taxon>
        <taxon>Basidiomycota</taxon>
        <taxon>Agaricomycotina</taxon>
        <taxon>Agaricomycetes</taxon>
        <taxon>Cantharellales</taxon>
        <taxon>Hydnaceae</taxon>
        <taxon>Hydnum</taxon>
    </lineage>
</organism>
<feature type="signal peptide" evidence="2">
    <location>
        <begin position="1"/>
        <end position="27"/>
    </location>
</feature>
<evidence type="ECO:0000256" key="2">
    <source>
        <dbReference type="SAM" id="SignalP"/>
    </source>
</evidence>
<feature type="chain" id="PRO_5040252982" evidence="2">
    <location>
        <begin position="28"/>
        <end position="66"/>
    </location>
</feature>
<evidence type="ECO:0000256" key="1">
    <source>
        <dbReference type="SAM" id="MobiDB-lite"/>
    </source>
</evidence>
<name>A0A9P6AJJ6_9AGAM</name>
<evidence type="ECO:0000313" key="3">
    <source>
        <dbReference type="EMBL" id="KAF9507005.1"/>
    </source>
</evidence>
<dbReference type="EMBL" id="MU129092">
    <property type="protein sequence ID" value="KAF9507005.1"/>
    <property type="molecule type" value="Genomic_DNA"/>
</dbReference>
<protein>
    <submittedName>
        <fullName evidence="3">Uncharacterized protein</fullName>
    </submittedName>
</protein>